<reference evidence="1 2" key="1">
    <citation type="submission" date="2019-05" db="EMBL/GenBank/DDBJ databases">
        <title>Another draft genome of Portunus trituberculatus and its Hox gene families provides insights of decapod evolution.</title>
        <authorList>
            <person name="Jeong J.-H."/>
            <person name="Song I."/>
            <person name="Kim S."/>
            <person name="Choi T."/>
            <person name="Kim D."/>
            <person name="Ryu S."/>
            <person name="Kim W."/>
        </authorList>
    </citation>
    <scope>NUCLEOTIDE SEQUENCE [LARGE SCALE GENOMIC DNA]</scope>
    <source>
        <tissue evidence="1">Muscle</tissue>
    </source>
</reference>
<gene>
    <name evidence="1" type="ORF">E2C01_014898</name>
</gene>
<protein>
    <submittedName>
        <fullName evidence="1">Uncharacterized protein</fullName>
    </submittedName>
</protein>
<organism evidence="1 2">
    <name type="scientific">Portunus trituberculatus</name>
    <name type="common">Swimming crab</name>
    <name type="synonym">Neptunus trituberculatus</name>
    <dbReference type="NCBI Taxonomy" id="210409"/>
    <lineage>
        <taxon>Eukaryota</taxon>
        <taxon>Metazoa</taxon>
        <taxon>Ecdysozoa</taxon>
        <taxon>Arthropoda</taxon>
        <taxon>Crustacea</taxon>
        <taxon>Multicrustacea</taxon>
        <taxon>Malacostraca</taxon>
        <taxon>Eumalacostraca</taxon>
        <taxon>Eucarida</taxon>
        <taxon>Decapoda</taxon>
        <taxon>Pleocyemata</taxon>
        <taxon>Brachyura</taxon>
        <taxon>Eubrachyura</taxon>
        <taxon>Portunoidea</taxon>
        <taxon>Portunidae</taxon>
        <taxon>Portuninae</taxon>
        <taxon>Portunus</taxon>
    </lineage>
</organism>
<sequence length="88" mass="9788">MQRSTPSPLPAGVALTCLVKTKFQRTLSKESKVVARRKDVLLDGVRSNSHPGKEPHLSITPQSTVTCSHYTNLYKLKSDLPNPVFTRQ</sequence>
<evidence type="ECO:0000313" key="2">
    <source>
        <dbReference type="Proteomes" id="UP000324222"/>
    </source>
</evidence>
<name>A0A5B7DL59_PORTR</name>
<keyword evidence="2" id="KW-1185">Reference proteome</keyword>
<dbReference type="AlphaFoldDB" id="A0A5B7DL59"/>
<dbReference type="EMBL" id="VSRR010001029">
    <property type="protein sequence ID" value="MPC21895.1"/>
    <property type="molecule type" value="Genomic_DNA"/>
</dbReference>
<accession>A0A5B7DL59</accession>
<proteinExistence type="predicted"/>
<comment type="caution">
    <text evidence="1">The sequence shown here is derived from an EMBL/GenBank/DDBJ whole genome shotgun (WGS) entry which is preliminary data.</text>
</comment>
<dbReference type="Proteomes" id="UP000324222">
    <property type="component" value="Unassembled WGS sequence"/>
</dbReference>
<evidence type="ECO:0000313" key="1">
    <source>
        <dbReference type="EMBL" id="MPC21895.1"/>
    </source>
</evidence>